<protein>
    <recommendedName>
        <fullName evidence="9">Ig-like domain-containing protein</fullName>
    </recommendedName>
</protein>
<dbReference type="GO" id="GO:0050852">
    <property type="term" value="P:T cell receptor signaling pathway"/>
    <property type="evidence" value="ECO:0007669"/>
    <property type="project" value="TreeGrafter"/>
</dbReference>
<dbReference type="InterPro" id="IPR013106">
    <property type="entry name" value="Ig_V-set"/>
</dbReference>
<keyword evidence="4" id="KW-1015">Disulfide bond</keyword>
<dbReference type="FunFam" id="2.60.40.10:FF:000142">
    <property type="entry name" value="V-set domain-containing T-cell activation inhibitor 1"/>
    <property type="match status" value="1"/>
</dbReference>
<dbReference type="PANTHER" id="PTHR24100:SF151">
    <property type="entry name" value="ICOS LIGAND"/>
    <property type="match status" value="1"/>
</dbReference>
<reference evidence="10" key="1">
    <citation type="submission" date="2023-07" db="EMBL/GenBank/DDBJ databases">
        <title>Chromosome-level Genome Assembly of Striped Snakehead (Channa striata).</title>
        <authorList>
            <person name="Liu H."/>
        </authorList>
    </citation>
    <scope>NUCLEOTIDE SEQUENCE</scope>
    <source>
        <strain evidence="10">Gz</strain>
        <tissue evidence="10">Muscle</tissue>
    </source>
</reference>
<evidence type="ECO:0000256" key="6">
    <source>
        <dbReference type="ARBA" id="ARBA00023319"/>
    </source>
</evidence>
<evidence type="ECO:0000256" key="3">
    <source>
        <dbReference type="ARBA" id="ARBA00023136"/>
    </source>
</evidence>
<dbReference type="GO" id="GO:0005102">
    <property type="term" value="F:signaling receptor binding"/>
    <property type="evidence" value="ECO:0007669"/>
    <property type="project" value="TreeGrafter"/>
</dbReference>
<feature type="chain" id="PRO_5041639581" description="Ig-like domain-containing protein" evidence="8">
    <location>
        <begin position="22"/>
        <end position="188"/>
    </location>
</feature>
<evidence type="ECO:0000313" key="10">
    <source>
        <dbReference type="EMBL" id="KAK2863323.1"/>
    </source>
</evidence>
<organism evidence="10 11">
    <name type="scientific">Channa striata</name>
    <name type="common">Snakehead murrel</name>
    <name type="synonym">Ophicephalus striatus</name>
    <dbReference type="NCBI Taxonomy" id="64152"/>
    <lineage>
        <taxon>Eukaryota</taxon>
        <taxon>Metazoa</taxon>
        <taxon>Chordata</taxon>
        <taxon>Craniata</taxon>
        <taxon>Vertebrata</taxon>
        <taxon>Euteleostomi</taxon>
        <taxon>Actinopterygii</taxon>
        <taxon>Neopterygii</taxon>
        <taxon>Teleostei</taxon>
        <taxon>Neoteleostei</taxon>
        <taxon>Acanthomorphata</taxon>
        <taxon>Anabantaria</taxon>
        <taxon>Anabantiformes</taxon>
        <taxon>Channoidei</taxon>
        <taxon>Channidae</taxon>
        <taxon>Channa</taxon>
    </lineage>
</organism>
<keyword evidence="7" id="KW-0812">Transmembrane</keyword>
<evidence type="ECO:0000256" key="1">
    <source>
        <dbReference type="ARBA" id="ARBA00004370"/>
    </source>
</evidence>
<accession>A0AA88NTW6</accession>
<comment type="caution">
    <text evidence="10">The sequence shown here is derived from an EMBL/GenBank/DDBJ whole genome shotgun (WGS) entry which is preliminary data.</text>
</comment>
<evidence type="ECO:0000313" key="11">
    <source>
        <dbReference type="Proteomes" id="UP001187415"/>
    </source>
</evidence>
<dbReference type="InterPro" id="IPR007110">
    <property type="entry name" value="Ig-like_dom"/>
</dbReference>
<dbReference type="Pfam" id="PF07686">
    <property type="entry name" value="V-set"/>
    <property type="match status" value="1"/>
</dbReference>
<keyword evidence="3 7" id="KW-0472">Membrane</keyword>
<evidence type="ECO:0000256" key="7">
    <source>
        <dbReference type="SAM" id="Phobius"/>
    </source>
</evidence>
<feature type="transmembrane region" description="Helical" evidence="7">
    <location>
        <begin position="154"/>
        <end position="175"/>
    </location>
</feature>
<dbReference type="InterPro" id="IPR036179">
    <property type="entry name" value="Ig-like_dom_sf"/>
</dbReference>
<keyword evidence="2 8" id="KW-0732">Signal</keyword>
<comment type="subcellular location">
    <subcellularLocation>
        <location evidence="1">Membrane</location>
    </subcellularLocation>
</comment>
<dbReference type="GO" id="GO:1903037">
    <property type="term" value="P:regulation of leukocyte cell-cell adhesion"/>
    <property type="evidence" value="ECO:0007669"/>
    <property type="project" value="UniProtKB-ARBA"/>
</dbReference>
<dbReference type="InterPro" id="IPR013783">
    <property type="entry name" value="Ig-like_fold"/>
</dbReference>
<evidence type="ECO:0000256" key="8">
    <source>
        <dbReference type="SAM" id="SignalP"/>
    </source>
</evidence>
<name>A0AA88NTW6_CHASR</name>
<feature type="domain" description="Ig-like" evidence="9">
    <location>
        <begin position="42"/>
        <end position="121"/>
    </location>
</feature>
<evidence type="ECO:0000256" key="5">
    <source>
        <dbReference type="ARBA" id="ARBA00023180"/>
    </source>
</evidence>
<dbReference type="SMART" id="SM00409">
    <property type="entry name" value="IG"/>
    <property type="match status" value="1"/>
</dbReference>
<dbReference type="AlphaFoldDB" id="A0AA88NTW6"/>
<dbReference type="GO" id="GO:0009897">
    <property type="term" value="C:external side of plasma membrane"/>
    <property type="evidence" value="ECO:0007669"/>
    <property type="project" value="TreeGrafter"/>
</dbReference>
<dbReference type="Gene3D" id="2.60.40.10">
    <property type="entry name" value="Immunoglobulins"/>
    <property type="match status" value="1"/>
</dbReference>
<gene>
    <name evidence="10" type="ORF">Q5P01_002856</name>
</gene>
<keyword evidence="11" id="KW-1185">Reference proteome</keyword>
<dbReference type="GO" id="GO:0050863">
    <property type="term" value="P:regulation of T cell activation"/>
    <property type="evidence" value="ECO:0007669"/>
    <property type="project" value="UniProtKB-ARBA"/>
</dbReference>
<dbReference type="EMBL" id="JAUPFM010000001">
    <property type="protein sequence ID" value="KAK2863323.1"/>
    <property type="molecule type" value="Genomic_DNA"/>
</dbReference>
<evidence type="ECO:0000256" key="2">
    <source>
        <dbReference type="ARBA" id="ARBA00022729"/>
    </source>
</evidence>
<dbReference type="InterPro" id="IPR003599">
    <property type="entry name" value="Ig_sub"/>
</dbReference>
<keyword evidence="7" id="KW-1133">Transmembrane helix</keyword>
<dbReference type="GO" id="GO:0001817">
    <property type="term" value="P:regulation of cytokine production"/>
    <property type="evidence" value="ECO:0007669"/>
    <property type="project" value="TreeGrafter"/>
</dbReference>
<dbReference type="PROSITE" id="PS50835">
    <property type="entry name" value="IG_LIKE"/>
    <property type="match status" value="1"/>
</dbReference>
<keyword evidence="5" id="KW-0325">Glycoprotein</keyword>
<dbReference type="Proteomes" id="UP001187415">
    <property type="component" value="Unassembled WGS sequence"/>
</dbReference>
<sequence>MGNLRLSWVLSALCWQLCTRAAENTGGCHVTCSTCPITAEVGQDVVLPCQLQPPLNARTQTVEWACNSSNVHIYRNMKDDPDSQNSKFKNRTHLFHHNMTKGNVSLKITNVALSDAGNYICFFPTLGCQCNVTMTVHSHIAGKNSSLCADPKSWIHTGIAVGVGIGIGIAVAVLMSHFSKCGNRSSCP</sequence>
<dbReference type="InterPro" id="IPR050504">
    <property type="entry name" value="IgSF_BTN/MOG"/>
</dbReference>
<dbReference type="PANTHER" id="PTHR24100">
    <property type="entry name" value="BUTYROPHILIN"/>
    <property type="match status" value="1"/>
</dbReference>
<keyword evidence="6" id="KW-0393">Immunoglobulin domain</keyword>
<evidence type="ECO:0000256" key="4">
    <source>
        <dbReference type="ARBA" id="ARBA00023157"/>
    </source>
</evidence>
<dbReference type="SUPFAM" id="SSF48726">
    <property type="entry name" value="Immunoglobulin"/>
    <property type="match status" value="1"/>
</dbReference>
<proteinExistence type="predicted"/>
<evidence type="ECO:0000259" key="9">
    <source>
        <dbReference type="PROSITE" id="PS50835"/>
    </source>
</evidence>
<feature type="signal peptide" evidence="8">
    <location>
        <begin position="1"/>
        <end position="21"/>
    </location>
</feature>